<reference evidence="3" key="1">
    <citation type="journal article" date="2019" name="Int. J. Syst. Evol. Microbiol.">
        <title>The Global Catalogue of Microorganisms (GCM) 10K type strain sequencing project: providing services to taxonomists for standard genome sequencing and annotation.</title>
        <authorList>
            <consortium name="The Broad Institute Genomics Platform"/>
            <consortium name="The Broad Institute Genome Sequencing Center for Infectious Disease"/>
            <person name="Wu L."/>
            <person name="Ma J."/>
        </authorList>
    </citation>
    <scope>NUCLEOTIDE SEQUENCE [LARGE SCALE GENOMIC DNA]</scope>
    <source>
        <strain evidence="3">CCUG 52468</strain>
    </source>
</reference>
<evidence type="ECO:0000256" key="1">
    <source>
        <dbReference type="SAM" id="SignalP"/>
    </source>
</evidence>
<keyword evidence="1" id="KW-0732">Signal</keyword>
<evidence type="ECO:0000313" key="2">
    <source>
        <dbReference type="EMBL" id="MFD1165752.1"/>
    </source>
</evidence>
<feature type="signal peptide" evidence="1">
    <location>
        <begin position="1"/>
        <end position="20"/>
    </location>
</feature>
<dbReference type="Proteomes" id="UP001597205">
    <property type="component" value="Unassembled WGS sequence"/>
</dbReference>
<gene>
    <name evidence="2" type="ORF">ACFQ2C_09075</name>
</gene>
<proteinExistence type="predicted"/>
<accession>A0ABW3RLD6</accession>
<sequence>MKNLLLTLALSIGFITYSSAQVEVKTVPQSSADVGMAPIRQGNWMIGGSVGSLGYSFESESFNIQVNPRAGYFVSDGVAIGAQANLSFRTSDGEGDASNEWGYGIAPFVRYYFPGGASATGRFFGQGDIGIGGSSAGDNVSLNLGLNAGYAHFITQTVALEVMAGYNYSKANISSDLGKQSGLGVAVGFQIYLPGRNR</sequence>
<name>A0ABW3RLD6_9SPHI</name>
<organism evidence="2 3">
    <name type="scientific">Sphingobacterium daejeonense</name>
    <dbReference type="NCBI Taxonomy" id="371142"/>
    <lineage>
        <taxon>Bacteria</taxon>
        <taxon>Pseudomonadati</taxon>
        <taxon>Bacteroidota</taxon>
        <taxon>Sphingobacteriia</taxon>
        <taxon>Sphingobacteriales</taxon>
        <taxon>Sphingobacteriaceae</taxon>
        <taxon>Sphingobacterium</taxon>
    </lineage>
</organism>
<comment type="caution">
    <text evidence="2">The sequence shown here is derived from an EMBL/GenBank/DDBJ whole genome shotgun (WGS) entry which is preliminary data.</text>
</comment>
<evidence type="ECO:0000313" key="3">
    <source>
        <dbReference type="Proteomes" id="UP001597205"/>
    </source>
</evidence>
<dbReference type="RefSeq" id="WP_138093490.1">
    <property type="nucleotide sequence ID" value="NZ_JBHTKY010000011.1"/>
</dbReference>
<evidence type="ECO:0008006" key="4">
    <source>
        <dbReference type="Google" id="ProtNLM"/>
    </source>
</evidence>
<feature type="chain" id="PRO_5047187082" description="Outer membrane protein beta-barrel domain-containing protein" evidence="1">
    <location>
        <begin position="21"/>
        <end position="198"/>
    </location>
</feature>
<protein>
    <recommendedName>
        <fullName evidence="4">Outer membrane protein beta-barrel domain-containing protein</fullName>
    </recommendedName>
</protein>
<dbReference type="EMBL" id="JBHTKY010000011">
    <property type="protein sequence ID" value="MFD1165752.1"/>
    <property type="molecule type" value="Genomic_DNA"/>
</dbReference>
<keyword evidence="3" id="KW-1185">Reference proteome</keyword>